<organism evidence="3 4">
    <name type="scientific">Pseudarthrobacter humi</name>
    <dbReference type="NCBI Taxonomy" id="2952523"/>
    <lineage>
        <taxon>Bacteria</taxon>
        <taxon>Bacillati</taxon>
        <taxon>Actinomycetota</taxon>
        <taxon>Actinomycetes</taxon>
        <taxon>Micrococcales</taxon>
        <taxon>Micrococcaceae</taxon>
        <taxon>Pseudarthrobacter</taxon>
    </lineage>
</organism>
<reference evidence="3 4" key="1">
    <citation type="submission" date="2022-06" db="EMBL/GenBank/DDBJ databases">
        <title>Pseudarthrobacter sp. strain RMG13 Genome sequencing and assembly.</title>
        <authorList>
            <person name="Kim I."/>
        </authorList>
    </citation>
    <scope>NUCLEOTIDE SEQUENCE [LARGE SCALE GENOMIC DNA]</scope>
    <source>
        <strain evidence="3 4">RMG13</strain>
    </source>
</reference>
<proteinExistence type="predicted"/>
<evidence type="ECO:0000313" key="3">
    <source>
        <dbReference type="EMBL" id="MCP8999461.1"/>
    </source>
</evidence>
<sequence length="331" mass="35765">MNLNSSATANSPRPQQFTDYGNHPTQPLRVLLIGPTGFIGSRILAALEAHENILLSILTRRADRFVAGARTKVLSGDLAWPESITRAVRHSDVVINAASYVGDDEVLARRVNVDGGLSVIRACEEANVERLIQISTTAVYGSGPHIRMRASKANYHPESAASSSRSVLDRAVLAAGGLVIRPSLIYGAGDRWFIPGVVRMVKTLGATINDGDARLSMIDVEELGHLVAALALRNHCPAGAYHAADPAPSTLADLLSAIHRNIAPLAISASSSLEDAVQHLIWVGMRAHQVNLLGMDHYYEASELWNMAERRPPGFCFTPQAITWYKTKISP</sequence>
<feature type="region of interest" description="Disordered" evidence="1">
    <location>
        <begin position="1"/>
        <end position="22"/>
    </location>
</feature>
<dbReference type="Pfam" id="PF01370">
    <property type="entry name" value="Epimerase"/>
    <property type="match status" value="1"/>
</dbReference>
<dbReference type="RefSeq" id="WP_254748780.1">
    <property type="nucleotide sequence ID" value="NZ_JANCLV010000003.1"/>
</dbReference>
<dbReference type="InterPro" id="IPR051783">
    <property type="entry name" value="NAD(P)-dependent_oxidoreduct"/>
</dbReference>
<feature type="domain" description="NAD-dependent epimerase/dehydratase" evidence="2">
    <location>
        <begin position="30"/>
        <end position="230"/>
    </location>
</feature>
<keyword evidence="4" id="KW-1185">Reference proteome</keyword>
<dbReference type="EMBL" id="JANCLV010000003">
    <property type="protein sequence ID" value="MCP8999461.1"/>
    <property type="molecule type" value="Genomic_DNA"/>
</dbReference>
<dbReference type="Proteomes" id="UP001524318">
    <property type="component" value="Unassembled WGS sequence"/>
</dbReference>
<accession>A0ABT1LNR6</accession>
<comment type="caution">
    <text evidence="3">The sequence shown here is derived from an EMBL/GenBank/DDBJ whole genome shotgun (WGS) entry which is preliminary data.</text>
</comment>
<gene>
    <name evidence="3" type="ORF">NFC73_06900</name>
</gene>
<dbReference type="SUPFAM" id="SSF51735">
    <property type="entry name" value="NAD(P)-binding Rossmann-fold domains"/>
    <property type="match status" value="1"/>
</dbReference>
<protein>
    <submittedName>
        <fullName evidence="3">NAD-dependent epimerase/dehydratase family protein</fullName>
    </submittedName>
</protein>
<dbReference type="InterPro" id="IPR036291">
    <property type="entry name" value="NAD(P)-bd_dom_sf"/>
</dbReference>
<evidence type="ECO:0000259" key="2">
    <source>
        <dbReference type="Pfam" id="PF01370"/>
    </source>
</evidence>
<dbReference type="InterPro" id="IPR001509">
    <property type="entry name" value="Epimerase_deHydtase"/>
</dbReference>
<dbReference type="PANTHER" id="PTHR48079:SF6">
    <property type="entry name" value="NAD(P)-BINDING DOMAIN-CONTAINING PROTEIN-RELATED"/>
    <property type="match status" value="1"/>
</dbReference>
<evidence type="ECO:0000256" key="1">
    <source>
        <dbReference type="SAM" id="MobiDB-lite"/>
    </source>
</evidence>
<evidence type="ECO:0000313" key="4">
    <source>
        <dbReference type="Proteomes" id="UP001524318"/>
    </source>
</evidence>
<name>A0ABT1LNR6_9MICC</name>
<dbReference type="Gene3D" id="3.40.50.720">
    <property type="entry name" value="NAD(P)-binding Rossmann-like Domain"/>
    <property type="match status" value="1"/>
</dbReference>
<dbReference type="PANTHER" id="PTHR48079">
    <property type="entry name" value="PROTEIN YEEZ"/>
    <property type="match status" value="1"/>
</dbReference>